<proteinExistence type="predicted"/>
<dbReference type="AlphaFoldDB" id="A0A0C9U7U4"/>
<keyword evidence="3" id="KW-1185">Reference proteome</keyword>
<sequence>MSLHRRTDTNARCTVHGALLLRYVYSFLCPGLFSSHPISVLGPCSIVNNPSPFHAQNLISTYQAQIKSNQTSNVSFRSSKSQVQVSGFRFKSNIISYHLQFHFRFHFQSLSSPLLSTIFRLNLSIDSSDSSTQPSIPFQAGTESTIESQSLIIVEVWFVGWCVNRTYVYVGLPFSPYRTVILDTSLASAMAPTATPTPPSASHHTTPPPRIRIEPHTPRQKGPIYQPTNQPPTERTKTK</sequence>
<protein>
    <submittedName>
        <fullName evidence="2">Uncharacterized protein</fullName>
    </submittedName>
</protein>
<organism evidence="2 3">
    <name type="scientific">Sphaerobolus stellatus (strain SS14)</name>
    <dbReference type="NCBI Taxonomy" id="990650"/>
    <lineage>
        <taxon>Eukaryota</taxon>
        <taxon>Fungi</taxon>
        <taxon>Dikarya</taxon>
        <taxon>Basidiomycota</taxon>
        <taxon>Agaricomycotina</taxon>
        <taxon>Agaricomycetes</taxon>
        <taxon>Phallomycetidae</taxon>
        <taxon>Geastrales</taxon>
        <taxon>Sphaerobolaceae</taxon>
        <taxon>Sphaerobolus</taxon>
    </lineage>
</organism>
<gene>
    <name evidence="2" type="ORF">M422DRAFT_32925</name>
</gene>
<dbReference type="HOGENOM" id="CLU_1161779_0_0_1"/>
<evidence type="ECO:0000313" key="2">
    <source>
        <dbReference type="EMBL" id="KIJ39083.1"/>
    </source>
</evidence>
<feature type="compositionally biased region" description="Low complexity" evidence="1">
    <location>
        <begin position="192"/>
        <end position="205"/>
    </location>
</feature>
<dbReference type="EMBL" id="KN837155">
    <property type="protein sequence ID" value="KIJ39083.1"/>
    <property type="molecule type" value="Genomic_DNA"/>
</dbReference>
<evidence type="ECO:0000256" key="1">
    <source>
        <dbReference type="SAM" id="MobiDB-lite"/>
    </source>
</evidence>
<dbReference type="Proteomes" id="UP000054279">
    <property type="component" value="Unassembled WGS sequence"/>
</dbReference>
<accession>A0A0C9U7U4</accession>
<name>A0A0C9U7U4_SPHS4</name>
<evidence type="ECO:0000313" key="3">
    <source>
        <dbReference type="Proteomes" id="UP000054279"/>
    </source>
</evidence>
<feature type="region of interest" description="Disordered" evidence="1">
    <location>
        <begin position="192"/>
        <end position="239"/>
    </location>
</feature>
<reference evidence="2 3" key="1">
    <citation type="submission" date="2014-06" db="EMBL/GenBank/DDBJ databases">
        <title>Evolutionary Origins and Diversification of the Mycorrhizal Mutualists.</title>
        <authorList>
            <consortium name="DOE Joint Genome Institute"/>
            <consortium name="Mycorrhizal Genomics Consortium"/>
            <person name="Kohler A."/>
            <person name="Kuo A."/>
            <person name="Nagy L.G."/>
            <person name="Floudas D."/>
            <person name="Copeland A."/>
            <person name="Barry K.W."/>
            <person name="Cichocki N."/>
            <person name="Veneault-Fourrey C."/>
            <person name="LaButti K."/>
            <person name="Lindquist E.A."/>
            <person name="Lipzen A."/>
            <person name="Lundell T."/>
            <person name="Morin E."/>
            <person name="Murat C."/>
            <person name="Riley R."/>
            <person name="Ohm R."/>
            <person name="Sun H."/>
            <person name="Tunlid A."/>
            <person name="Henrissat B."/>
            <person name="Grigoriev I.V."/>
            <person name="Hibbett D.S."/>
            <person name="Martin F."/>
        </authorList>
    </citation>
    <scope>NUCLEOTIDE SEQUENCE [LARGE SCALE GENOMIC DNA]</scope>
    <source>
        <strain evidence="2 3">SS14</strain>
    </source>
</reference>